<sequence length="95" mass="10613">MRDRDRLFNKLCVFKNTVNTQTLRTNKSQNLLNLRSLLFFLPIDNNPEPEPIVPLTVCEAPELAAATDANDEKNGESTNETVALFVPDVEIAPLS</sequence>
<name>A0ABQ8JLC6_DERPT</name>
<reference evidence="1 2" key="2">
    <citation type="journal article" date="2022" name="Mol. Biol. Evol.">
        <title>Comparative Genomics Reveals Insights into the Divergent Evolution of Astigmatic Mites and Household Pest Adaptations.</title>
        <authorList>
            <person name="Xiong Q."/>
            <person name="Wan A.T."/>
            <person name="Liu X."/>
            <person name="Fung C.S."/>
            <person name="Xiao X."/>
            <person name="Malainual N."/>
            <person name="Hou J."/>
            <person name="Wang L."/>
            <person name="Wang M."/>
            <person name="Yang K.Y."/>
            <person name="Cui Y."/>
            <person name="Leung E.L."/>
            <person name="Nong W."/>
            <person name="Shin S.K."/>
            <person name="Au S.W."/>
            <person name="Jeong K.Y."/>
            <person name="Chew F.T."/>
            <person name="Hui J.H."/>
            <person name="Leung T.F."/>
            <person name="Tungtrongchitr A."/>
            <person name="Zhong N."/>
            <person name="Liu Z."/>
            <person name="Tsui S.K."/>
        </authorList>
    </citation>
    <scope>NUCLEOTIDE SEQUENCE [LARGE SCALE GENOMIC DNA]</scope>
    <source>
        <strain evidence="1">Derp</strain>
    </source>
</reference>
<reference evidence="1 2" key="1">
    <citation type="journal article" date="2018" name="J. Allergy Clin. Immunol.">
        <title>High-quality assembly of Dermatophagoides pteronyssinus genome and transcriptome reveals a wide range of novel allergens.</title>
        <authorList>
            <person name="Liu X.Y."/>
            <person name="Yang K.Y."/>
            <person name="Wang M.Q."/>
            <person name="Kwok J.S."/>
            <person name="Zeng X."/>
            <person name="Yang Z."/>
            <person name="Xiao X.J."/>
            <person name="Lau C.P."/>
            <person name="Li Y."/>
            <person name="Huang Z.M."/>
            <person name="Ba J.G."/>
            <person name="Yim A.K."/>
            <person name="Ouyang C.Y."/>
            <person name="Ngai S.M."/>
            <person name="Chan T.F."/>
            <person name="Leung E.L."/>
            <person name="Liu L."/>
            <person name="Liu Z.G."/>
            <person name="Tsui S.K."/>
        </authorList>
    </citation>
    <scope>NUCLEOTIDE SEQUENCE [LARGE SCALE GENOMIC DNA]</scope>
    <source>
        <strain evidence="1">Derp</strain>
    </source>
</reference>
<comment type="caution">
    <text evidence="1">The sequence shown here is derived from an EMBL/GenBank/DDBJ whole genome shotgun (WGS) entry which is preliminary data.</text>
</comment>
<proteinExistence type="predicted"/>
<dbReference type="EMBL" id="NJHN03000032">
    <property type="protein sequence ID" value="KAH9423225.1"/>
    <property type="molecule type" value="Genomic_DNA"/>
</dbReference>
<dbReference type="Proteomes" id="UP000887458">
    <property type="component" value="Unassembled WGS sequence"/>
</dbReference>
<keyword evidence="2" id="KW-1185">Reference proteome</keyword>
<gene>
    <name evidence="1" type="ORF">DERP_003503</name>
</gene>
<accession>A0ABQ8JLC6</accession>
<evidence type="ECO:0000313" key="1">
    <source>
        <dbReference type="EMBL" id="KAH9423225.1"/>
    </source>
</evidence>
<protein>
    <submittedName>
        <fullName evidence="1">Uncharacterized protein</fullName>
    </submittedName>
</protein>
<organism evidence="1 2">
    <name type="scientific">Dermatophagoides pteronyssinus</name>
    <name type="common">European house dust mite</name>
    <dbReference type="NCBI Taxonomy" id="6956"/>
    <lineage>
        <taxon>Eukaryota</taxon>
        <taxon>Metazoa</taxon>
        <taxon>Ecdysozoa</taxon>
        <taxon>Arthropoda</taxon>
        <taxon>Chelicerata</taxon>
        <taxon>Arachnida</taxon>
        <taxon>Acari</taxon>
        <taxon>Acariformes</taxon>
        <taxon>Sarcoptiformes</taxon>
        <taxon>Astigmata</taxon>
        <taxon>Psoroptidia</taxon>
        <taxon>Analgoidea</taxon>
        <taxon>Pyroglyphidae</taxon>
        <taxon>Dermatophagoidinae</taxon>
        <taxon>Dermatophagoides</taxon>
    </lineage>
</organism>
<evidence type="ECO:0000313" key="2">
    <source>
        <dbReference type="Proteomes" id="UP000887458"/>
    </source>
</evidence>